<reference evidence="1" key="2">
    <citation type="journal article" date="2022" name="Nat. Biotechnol.">
        <title>Carbon-negative production of acetone and isopropanol by gas fermentation at industrial pilot scale.</title>
        <authorList>
            <person name="Liew F.E."/>
            <person name="Nogle R."/>
            <person name="Abdalla T."/>
            <person name="Rasor B.J."/>
            <person name="Canter C."/>
            <person name="Jensen R.O."/>
            <person name="Wang L."/>
            <person name="Strutz J."/>
            <person name="Chirania P."/>
            <person name="De Tissera S."/>
            <person name="Mueller A.P."/>
            <person name="Ruan Z."/>
            <person name="Gao A."/>
            <person name="Tran L."/>
            <person name="Engle N.L."/>
            <person name="Bromley J.C."/>
            <person name="Daniell J."/>
            <person name="Conrado R."/>
            <person name="Tschaplinski T.J."/>
            <person name="Giannone R.J."/>
            <person name="Hettich R.L."/>
            <person name="Karim A.S."/>
            <person name="Simpson S.D."/>
            <person name="Brown S.D."/>
            <person name="Leang C."/>
            <person name="Jewett M.C."/>
            <person name="Kopke M."/>
        </authorList>
    </citation>
    <scope>NUCLEOTIDE SEQUENCE</scope>
    <source>
        <strain evidence="1">DJ015</strain>
    </source>
</reference>
<evidence type="ECO:0000313" key="1">
    <source>
        <dbReference type="EMBL" id="MBC2477628.1"/>
    </source>
</evidence>
<dbReference type="RefSeq" id="WP_171781071.1">
    <property type="nucleotide sequence ID" value="NZ_BKAK01000026.1"/>
</dbReference>
<organism evidence="1 2">
    <name type="scientific">Clostridium beijerinckii</name>
    <name type="common">Clostridium MP</name>
    <dbReference type="NCBI Taxonomy" id="1520"/>
    <lineage>
        <taxon>Bacteria</taxon>
        <taxon>Bacillati</taxon>
        <taxon>Bacillota</taxon>
        <taxon>Clostridia</taxon>
        <taxon>Eubacteriales</taxon>
        <taxon>Clostridiaceae</taxon>
        <taxon>Clostridium</taxon>
    </lineage>
</organism>
<accession>A0AAW3WFT1</accession>
<gene>
    <name evidence="1" type="ORF">HGI39_23625</name>
</gene>
<evidence type="ECO:0000313" key="2">
    <source>
        <dbReference type="Proteomes" id="UP001194098"/>
    </source>
</evidence>
<sequence length="54" mass="6086">MQIGQQYLKTAISLEMSKGKIYRFEDFTGSGISDSPAEFEILDTETNIEINIVI</sequence>
<dbReference type="AlphaFoldDB" id="A0AAW3WFT1"/>
<protein>
    <submittedName>
        <fullName evidence="1">Uncharacterized protein</fullName>
    </submittedName>
</protein>
<name>A0AAW3WFT1_CLOBE</name>
<dbReference type="Proteomes" id="UP001194098">
    <property type="component" value="Unassembled WGS sequence"/>
</dbReference>
<comment type="caution">
    <text evidence="1">The sequence shown here is derived from an EMBL/GenBank/DDBJ whole genome shotgun (WGS) entry which is preliminary data.</text>
</comment>
<dbReference type="EMBL" id="JABAGV010000106">
    <property type="protein sequence ID" value="MBC2477628.1"/>
    <property type="molecule type" value="Genomic_DNA"/>
</dbReference>
<reference evidence="1" key="1">
    <citation type="submission" date="2020-04" db="EMBL/GenBank/DDBJ databases">
        <authorList>
            <person name="Brown S."/>
        </authorList>
    </citation>
    <scope>NUCLEOTIDE SEQUENCE</scope>
    <source>
        <strain evidence="1">DJ015</strain>
    </source>
</reference>
<proteinExistence type="predicted"/>
<dbReference type="GeneID" id="66345207"/>